<sequence length="132" mass="15145">MAILWLGASLVIDNQMTIGMFVAFGSFRGQFSDRVASLTSFLLQLRIMSLHNERIADIALHEKEEKKPEIEIVADMSPVSLETTDLSYRYDSQSAQVFQWSEFVCGSGRKCGYNWCLRCRKNHINESIMWTV</sequence>
<keyword evidence="6" id="KW-0547">Nucleotide-binding</keyword>
<evidence type="ECO:0000313" key="6">
    <source>
        <dbReference type="EMBL" id="STP20870.1"/>
    </source>
</evidence>
<reference evidence="6 7" key="1">
    <citation type="submission" date="2018-06" db="EMBL/GenBank/DDBJ databases">
        <authorList>
            <consortium name="Pathogen Informatics"/>
            <person name="Doyle S."/>
        </authorList>
    </citation>
    <scope>NUCLEOTIDE SEQUENCE [LARGE SCALE GENOMIC DNA]</scope>
    <source>
        <strain evidence="6 7">NCTC9075</strain>
    </source>
</reference>
<dbReference type="GO" id="GO:0140359">
    <property type="term" value="F:ABC-type transporter activity"/>
    <property type="evidence" value="ECO:0007669"/>
    <property type="project" value="InterPro"/>
</dbReference>
<dbReference type="GO" id="GO:0005886">
    <property type="term" value="C:plasma membrane"/>
    <property type="evidence" value="ECO:0007669"/>
    <property type="project" value="UniProtKB-SubCell"/>
</dbReference>
<comment type="subcellular location">
    <subcellularLocation>
        <location evidence="1">Cell membrane</location>
        <topology evidence="1">Multi-pass membrane protein</topology>
    </subcellularLocation>
</comment>
<dbReference type="AlphaFoldDB" id="A0A377K8U7"/>
<keyword evidence="2" id="KW-0812">Transmembrane</keyword>
<dbReference type="InterPro" id="IPR011527">
    <property type="entry name" value="ABC1_TM_dom"/>
</dbReference>
<gene>
    <name evidence="6" type="ORF">NCTC9075_04337</name>
</gene>
<keyword evidence="6" id="KW-0067">ATP-binding</keyword>
<organism evidence="6 7">
    <name type="scientific">Escherichia coli</name>
    <dbReference type="NCBI Taxonomy" id="562"/>
    <lineage>
        <taxon>Bacteria</taxon>
        <taxon>Pseudomonadati</taxon>
        <taxon>Pseudomonadota</taxon>
        <taxon>Gammaproteobacteria</taxon>
        <taxon>Enterobacterales</taxon>
        <taxon>Enterobacteriaceae</taxon>
        <taxon>Escherichia</taxon>
    </lineage>
</organism>
<dbReference type="Gene3D" id="1.20.1560.10">
    <property type="entry name" value="ABC transporter type 1, transmembrane domain"/>
    <property type="match status" value="1"/>
</dbReference>
<keyword evidence="3" id="KW-1133">Transmembrane helix</keyword>
<evidence type="ECO:0000256" key="3">
    <source>
        <dbReference type="ARBA" id="ARBA00022989"/>
    </source>
</evidence>
<dbReference type="PROSITE" id="PS50929">
    <property type="entry name" value="ABC_TM1F"/>
    <property type="match status" value="1"/>
</dbReference>
<evidence type="ECO:0000256" key="1">
    <source>
        <dbReference type="ARBA" id="ARBA00004651"/>
    </source>
</evidence>
<evidence type="ECO:0000313" key="7">
    <source>
        <dbReference type="Proteomes" id="UP000254181"/>
    </source>
</evidence>
<dbReference type="GO" id="GO:0005524">
    <property type="term" value="F:ATP binding"/>
    <property type="evidence" value="ECO:0007669"/>
    <property type="project" value="UniProtKB-KW"/>
</dbReference>
<dbReference type="InterPro" id="IPR036640">
    <property type="entry name" value="ABC1_TM_sf"/>
</dbReference>
<dbReference type="Proteomes" id="UP000254181">
    <property type="component" value="Unassembled WGS sequence"/>
</dbReference>
<dbReference type="EMBL" id="UGEM01000004">
    <property type="protein sequence ID" value="STP20870.1"/>
    <property type="molecule type" value="Genomic_DNA"/>
</dbReference>
<dbReference type="SUPFAM" id="SSF90123">
    <property type="entry name" value="ABC transporter transmembrane region"/>
    <property type="match status" value="1"/>
</dbReference>
<protein>
    <submittedName>
        <fullName evidence="6">ABC transporter ATP-binding protein</fullName>
    </submittedName>
</protein>
<feature type="domain" description="ABC transmembrane type-1" evidence="5">
    <location>
        <begin position="1"/>
        <end position="45"/>
    </location>
</feature>
<evidence type="ECO:0000256" key="2">
    <source>
        <dbReference type="ARBA" id="ARBA00022692"/>
    </source>
</evidence>
<proteinExistence type="predicted"/>
<evidence type="ECO:0000259" key="5">
    <source>
        <dbReference type="PROSITE" id="PS50929"/>
    </source>
</evidence>
<accession>A0A377K8U7</accession>
<name>A0A377K8U7_ECOLX</name>
<keyword evidence="4" id="KW-0472">Membrane</keyword>
<evidence type="ECO:0000256" key="4">
    <source>
        <dbReference type="ARBA" id="ARBA00023136"/>
    </source>
</evidence>